<dbReference type="InterPro" id="IPR038570">
    <property type="entry name" value="HicA_sf"/>
</dbReference>
<gene>
    <name evidence="8" type="ordered locus">Spica_2397</name>
</gene>
<evidence type="ECO:0000313" key="9">
    <source>
        <dbReference type="Proteomes" id="UP000000503"/>
    </source>
</evidence>
<evidence type="ECO:0000256" key="3">
    <source>
        <dbReference type="ARBA" id="ARBA00022722"/>
    </source>
</evidence>
<sequence>MPNNYSSAEIVKVLESIGFHFVSQKGSHGKFKDGCSHIVIVPMSKKEIPEGTLRSILRQADISLIDFKKHLQNL</sequence>
<dbReference type="RefSeq" id="WP_013969788.1">
    <property type="nucleotide sequence ID" value="NC_015732.1"/>
</dbReference>
<dbReference type="KEGG" id="scd:Spica_2397"/>
<reference evidence="9" key="1">
    <citation type="journal article" date="2013" name="Stand. Genomic Sci.">
        <title>Genome sequence of the thermophilic fresh-water bacterium Spirochaeta caldaria type strain (H1(T)), reclassification of Spirochaeta caldaria, Spirochaeta stenostrepta, and Spirochaeta zuelzerae in the genus Treponema as Treponema caldaria comb. nov., Treponema stenostrepta comb. nov., and Treponema zuelzerae comb. nov., and emendation of the genus Treponema.</title>
        <authorList>
            <person name="Abt B."/>
            <person name="Goker M."/>
            <person name="Scheuner C."/>
            <person name="Han C."/>
            <person name="Lu M."/>
            <person name="Misra M."/>
            <person name="Lapidus A."/>
            <person name="Nolan M."/>
            <person name="Lucas S."/>
            <person name="Hammon N."/>
            <person name="Deshpande S."/>
            <person name="Cheng J.F."/>
            <person name="Tapia R."/>
            <person name="Goodwin L.A."/>
            <person name="Pitluck S."/>
            <person name="Liolios K."/>
            <person name="Pagani I."/>
            <person name="Ivanova N."/>
            <person name="Mavromatis K."/>
            <person name="Mikhailova N."/>
            <person name="Huntemann M."/>
            <person name="Pati A."/>
            <person name="Chen A."/>
            <person name="Palaniappan K."/>
            <person name="Land M."/>
            <person name="Hauser L."/>
            <person name="Jeffries C.D."/>
            <person name="Rohde M."/>
            <person name="Spring S."/>
            <person name="Gronow S."/>
            <person name="Detter J.C."/>
            <person name="Bristow J."/>
            <person name="Eisen J.A."/>
            <person name="Markowitz V."/>
            <person name="Hugenholtz P."/>
            <person name="Kyrpides N.C."/>
            <person name="Woyke T."/>
            <person name="Klenk H.P."/>
        </authorList>
    </citation>
    <scope>NUCLEOTIDE SEQUENCE</scope>
    <source>
        <strain evidence="9">ATCC 51460 / DSM 7334 / H1</strain>
    </source>
</reference>
<keyword evidence="2" id="KW-1277">Toxin-antitoxin system</keyword>
<name>F8F460_GRAC1</name>
<dbReference type="AlphaFoldDB" id="F8F460"/>
<dbReference type="Pfam" id="PF07927">
    <property type="entry name" value="HicA_toxin"/>
    <property type="match status" value="1"/>
</dbReference>
<organism evidence="8 9">
    <name type="scientific">Gracilinema caldarium (strain ATCC 51460 / DSM 7334 / H1)</name>
    <name type="common">Treponema caldarium</name>
    <dbReference type="NCBI Taxonomy" id="744872"/>
    <lineage>
        <taxon>Bacteria</taxon>
        <taxon>Pseudomonadati</taxon>
        <taxon>Spirochaetota</taxon>
        <taxon>Spirochaetia</taxon>
        <taxon>Spirochaetales</taxon>
        <taxon>Breznakiellaceae</taxon>
        <taxon>Gracilinema</taxon>
    </lineage>
</organism>
<dbReference type="HOGENOM" id="CLU_164851_6_2_12"/>
<keyword evidence="9" id="KW-1185">Reference proteome</keyword>
<dbReference type="InterPro" id="IPR012933">
    <property type="entry name" value="HicA_mRNA_interferase"/>
</dbReference>
<dbReference type="Gene3D" id="3.30.920.30">
    <property type="entry name" value="Hypothetical protein"/>
    <property type="match status" value="1"/>
</dbReference>
<comment type="similarity">
    <text evidence="1">Belongs to the HicA mRNA interferase family.</text>
</comment>
<keyword evidence="7" id="KW-0346">Stress response</keyword>
<protein>
    <submittedName>
        <fullName evidence="8">YcfA family protein</fullName>
    </submittedName>
</protein>
<keyword evidence="3" id="KW-0540">Nuclease</keyword>
<evidence type="ECO:0000256" key="1">
    <source>
        <dbReference type="ARBA" id="ARBA00006620"/>
    </source>
</evidence>
<evidence type="ECO:0000256" key="4">
    <source>
        <dbReference type="ARBA" id="ARBA00022759"/>
    </source>
</evidence>
<evidence type="ECO:0000256" key="2">
    <source>
        <dbReference type="ARBA" id="ARBA00022649"/>
    </source>
</evidence>
<dbReference type="GO" id="GO:0004519">
    <property type="term" value="F:endonuclease activity"/>
    <property type="evidence" value="ECO:0007669"/>
    <property type="project" value="UniProtKB-KW"/>
</dbReference>
<dbReference type="EMBL" id="CP002868">
    <property type="protein sequence ID" value="AEJ20507.1"/>
    <property type="molecule type" value="Genomic_DNA"/>
</dbReference>
<proteinExistence type="inferred from homology"/>
<keyword evidence="5" id="KW-0378">Hydrolase</keyword>
<accession>F8F460</accession>
<dbReference type="GO" id="GO:0016787">
    <property type="term" value="F:hydrolase activity"/>
    <property type="evidence" value="ECO:0007669"/>
    <property type="project" value="UniProtKB-KW"/>
</dbReference>
<keyword evidence="6" id="KW-0694">RNA-binding</keyword>
<evidence type="ECO:0000256" key="5">
    <source>
        <dbReference type="ARBA" id="ARBA00022801"/>
    </source>
</evidence>
<dbReference type="STRING" id="744872.Spica_2397"/>
<evidence type="ECO:0000256" key="7">
    <source>
        <dbReference type="ARBA" id="ARBA00023016"/>
    </source>
</evidence>
<evidence type="ECO:0000313" key="8">
    <source>
        <dbReference type="EMBL" id="AEJ20507.1"/>
    </source>
</evidence>
<dbReference type="eggNOG" id="COG1724">
    <property type="taxonomic scope" value="Bacteria"/>
</dbReference>
<dbReference type="SUPFAM" id="SSF54786">
    <property type="entry name" value="YcfA/nrd intein domain"/>
    <property type="match status" value="1"/>
</dbReference>
<dbReference type="GO" id="GO:0003729">
    <property type="term" value="F:mRNA binding"/>
    <property type="evidence" value="ECO:0007669"/>
    <property type="project" value="InterPro"/>
</dbReference>
<evidence type="ECO:0000256" key="6">
    <source>
        <dbReference type="ARBA" id="ARBA00022884"/>
    </source>
</evidence>
<dbReference type="Proteomes" id="UP000000503">
    <property type="component" value="Chromosome"/>
</dbReference>
<keyword evidence="4" id="KW-0255">Endonuclease</keyword>
<dbReference type="OrthoDB" id="121656at2"/>